<evidence type="ECO:0000256" key="7">
    <source>
        <dbReference type="ARBA" id="ARBA00023033"/>
    </source>
</evidence>
<dbReference type="GO" id="GO:0005506">
    <property type="term" value="F:iron ion binding"/>
    <property type="evidence" value="ECO:0007669"/>
    <property type="project" value="InterPro"/>
</dbReference>
<dbReference type="InterPro" id="IPR001128">
    <property type="entry name" value="Cyt_P450"/>
</dbReference>
<gene>
    <name evidence="9" type="ORF">L596_019043</name>
</gene>
<keyword evidence="10" id="KW-1185">Reference proteome</keyword>
<evidence type="ECO:0000256" key="6">
    <source>
        <dbReference type="ARBA" id="ARBA00023004"/>
    </source>
</evidence>
<reference evidence="9 10" key="1">
    <citation type="journal article" date="2015" name="Genome Biol.">
        <title>Comparative genomics of Steinernema reveals deeply conserved gene regulatory networks.</title>
        <authorList>
            <person name="Dillman A.R."/>
            <person name="Macchietto M."/>
            <person name="Porter C.F."/>
            <person name="Rogers A."/>
            <person name="Williams B."/>
            <person name="Antoshechkin I."/>
            <person name="Lee M.M."/>
            <person name="Goodwin Z."/>
            <person name="Lu X."/>
            <person name="Lewis E.E."/>
            <person name="Goodrich-Blair H."/>
            <person name="Stock S.P."/>
            <person name="Adams B.J."/>
            <person name="Sternberg P.W."/>
            <person name="Mortazavi A."/>
        </authorList>
    </citation>
    <scope>NUCLEOTIDE SEQUENCE [LARGE SCALE GENOMIC DNA]</scope>
    <source>
        <strain evidence="9 10">ALL</strain>
    </source>
</reference>
<dbReference type="PANTHER" id="PTHR24292:SF102">
    <property type="entry name" value="CYTOCHROME P450 FAMILY-RELATED"/>
    <property type="match status" value="1"/>
</dbReference>
<keyword evidence="4" id="KW-0479">Metal-binding</keyword>
<evidence type="ECO:0000256" key="5">
    <source>
        <dbReference type="ARBA" id="ARBA00023002"/>
    </source>
</evidence>
<dbReference type="Gene3D" id="1.10.630.10">
    <property type="entry name" value="Cytochrome P450"/>
    <property type="match status" value="1"/>
</dbReference>
<evidence type="ECO:0000256" key="1">
    <source>
        <dbReference type="ARBA" id="ARBA00001971"/>
    </source>
</evidence>
<dbReference type="PANTHER" id="PTHR24292">
    <property type="entry name" value="CYTOCHROME P450"/>
    <property type="match status" value="1"/>
</dbReference>
<protein>
    <recommendedName>
        <fullName evidence="11">Cytochrome P450</fullName>
    </recommendedName>
</protein>
<name>A0A4U5N7H9_STECR</name>
<keyword evidence="5" id="KW-0560">Oxidoreductase</keyword>
<feature type="chain" id="PRO_5020589526" description="Cytochrome P450" evidence="8">
    <location>
        <begin position="19"/>
        <end position="311"/>
    </location>
</feature>
<evidence type="ECO:0000313" key="9">
    <source>
        <dbReference type="EMBL" id="TKR78193.1"/>
    </source>
</evidence>
<dbReference type="EMBL" id="AZBU02000005">
    <property type="protein sequence ID" value="TKR78193.1"/>
    <property type="molecule type" value="Genomic_DNA"/>
</dbReference>
<evidence type="ECO:0000256" key="3">
    <source>
        <dbReference type="ARBA" id="ARBA00022617"/>
    </source>
</evidence>
<accession>A0A4U5N7H9</accession>
<comment type="caution">
    <text evidence="9">The sequence shown here is derived from an EMBL/GenBank/DDBJ whole genome shotgun (WGS) entry which is preliminary data.</text>
</comment>
<dbReference type="GO" id="GO:0020037">
    <property type="term" value="F:heme binding"/>
    <property type="evidence" value="ECO:0007669"/>
    <property type="project" value="InterPro"/>
</dbReference>
<evidence type="ECO:0000313" key="10">
    <source>
        <dbReference type="Proteomes" id="UP000298663"/>
    </source>
</evidence>
<dbReference type="Pfam" id="PF00067">
    <property type="entry name" value="p450"/>
    <property type="match status" value="1"/>
</dbReference>
<dbReference type="InterPro" id="IPR050476">
    <property type="entry name" value="Insect_CytP450_Detox"/>
</dbReference>
<dbReference type="OrthoDB" id="6435524at2759"/>
<evidence type="ECO:0008006" key="11">
    <source>
        <dbReference type="Google" id="ProtNLM"/>
    </source>
</evidence>
<sequence>MASLLLVVALLVIGVVLLYKHRNQYWKSRGIPGPEPSLFVGNIFDLINPNFPGVLKLREWSKKYGKYYGIYEGWRRVLVLSDVDMLQELFVKKFEYFHGRKLFALAANPDKEPNVHVFDARGARWKRLRNLSNTSFTVSNLKKVLPTVQHSVDVMVEFMAQKADTGESFNIHSYYQELTLDVIARIAMGQRGSRQFENEYLEDVVGVFSRHQPKFLIVTPLVFPFLQKFFRRLLVTLSALKLRKVSFRDLLNKVSQAVQERKEARARGEREEMDEFGNARVDFIDLFLDAECDEVKEKSEFDRSGRKSRRS</sequence>
<dbReference type="STRING" id="34508.A0A4U5N7H9"/>
<evidence type="ECO:0000256" key="4">
    <source>
        <dbReference type="ARBA" id="ARBA00022723"/>
    </source>
</evidence>
<dbReference type="GO" id="GO:0004497">
    <property type="term" value="F:monooxygenase activity"/>
    <property type="evidence" value="ECO:0007669"/>
    <property type="project" value="UniProtKB-KW"/>
</dbReference>
<feature type="signal peptide" evidence="8">
    <location>
        <begin position="1"/>
        <end position="18"/>
    </location>
</feature>
<keyword evidence="6" id="KW-0408">Iron</keyword>
<organism evidence="9 10">
    <name type="scientific">Steinernema carpocapsae</name>
    <name type="common">Entomopathogenic nematode</name>
    <dbReference type="NCBI Taxonomy" id="34508"/>
    <lineage>
        <taxon>Eukaryota</taxon>
        <taxon>Metazoa</taxon>
        <taxon>Ecdysozoa</taxon>
        <taxon>Nematoda</taxon>
        <taxon>Chromadorea</taxon>
        <taxon>Rhabditida</taxon>
        <taxon>Tylenchina</taxon>
        <taxon>Panagrolaimomorpha</taxon>
        <taxon>Strongyloidoidea</taxon>
        <taxon>Steinernematidae</taxon>
        <taxon>Steinernema</taxon>
    </lineage>
</organism>
<dbReference type="Proteomes" id="UP000298663">
    <property type="component" value="Unassembled WGS sequence"/>
</dbReference>
<dbReference type="InterPro" id="IPR036396">
    <property type="entry name" value="Cyt_P450_sf"/>
</dbReference>
<reference evidence="9 10" key="2">
    <citation type="journal article" date="2019" name="G3 (Bethesda)">
        <title>Hybrid Assembly of the Genome of the Entomopathogenic Nematode Steinernema carpocapsae Identifies the X-Chromosome.</title>
        <authorList>
            <person name="Serra L."/>
            <person name="Macchietto M."/>
            <person name="Macias-Munoz A."/>
            <person name="McGill C.J."/>
            <person name="Rodriguez I.M."/>
            <person name="Rodriguez B."/>
            <person name="Murad R."/>
            <person name="Mortazavi A."/>
        </authorList>
    </citation>
    <scope>NUCLEOTIDE SEQUENCE [LARGE SCALE GENOMIC DNA]</scope>
    <source>
        <strain evidence="9 10">ALL</strain>
    </source>
</reference>
<dbReference type="AlphaFoldDB" id="A0A4U5N7H9"/>
<evidence type="ECO:0000256" key="8">
    <source>
        <dbReference type="SAM" id="SignalP"/>
    </source>
</evidence>
<keyword evidence="7" id="KW-0503">Monooxygenase</keyword>
<comment type="cofactor">
    <cofactor evidence="1">
        <name>heme</name>
        <dbReference type="ChEBI" id="CHEBI:30413"/>
    </cofactor>
</comment>
<proteinExistence type="inferred from homology"/>
<keyword evidence="8" id="KW-0732">Signal</keyword>
<evidence type="ECO:0000256" key="2">
    <source>
        <dbReference type="ARBA" id="ARBA00010617"/>
    </source>
</evidence>
<dbReference type="GO" id="GO:0016705">
    <property type="term" value="F:oxidoreductase activity, acting on paired donors, with incorporation or reduction of molecular oxygen"/>
    <property type="evidence" value="ECO:0007669"/>
    <property type="project" value="InterPro"/>
</dbReference>
<dbReference type="SUPFAM" id="SSF48264">
    <property type="entry name" value="Cytochrome P450"/>
    <property type="match status" value="1"/>
</dbReference>
<keyword evidence="3" id="KW-0349">Heme</keyword>
<comment type="similarity">
    <text evidence="2">Belongs to the cytochrome P450 family.</text>
</comment>